<feature type="transmembrane region" description="Helical" evidence="1">
    <location>
        <begin position="12"/>
        <end position="30"/>
    </location>
</feature>
<gene>
    <name evidence="2" type="ORF">LCGC14_1811440</name>
</gene>
<dbReference type="AlphaFoldDB" id="A0A0F9H9Q0"/>
<evidence type="ECO:0000256" key="1">
    <source>
        <dbReference type="SAM" id="Phobius"/>
    </source>
</evidence>
<organism evidence="2">
    <name type="scientific">marine sediment metagenome</name>
    <dbReference type="NCBI Taxonomy" id="412755"/>
    <lineage>
        <taxon>unclassified sequences</taxon>
        <taxon>metagenomes</taxon>
        <taxon>ecological metagenomes</taxon>
    </lineage>
</organism>
<comment type="caution">
    <text evidence="2">The sequence shown here is derived from an EMBL/GenBank/DDBJ whole genome shotgun (WGS) entry which is preliminary data.</text>
</comment>
<protein>
    <submittedName>
        <fullName evidence="2">Uncharacterized protein</fullName>
    </submittedName>
</protein>
<feature type="non-terminal residue" evidence="2">
    <location>
        <position position="45"/>
    </location>
</feature>
<dbReference type="EMBL" id="LAZR01017603">
    <property type="protein sequence ID" value="KKL99731.1"/>
    <property type="molecule type" value="Genomic_DNA"/>
</dbReference>
<proteinExistence type="predicted"/>
<reference evidence="2" key="1">
    <citation type="journal article" date="2015" name="Nature">
        <title>Complex archaea that bridge the gap between prokaryotes and eukaryotes.</title>
        <authorList>
            <person name="Spang A."/>
            <person name="Saw J.H."/>
            <person name="Jorgensen S.L."/>
            <person name="Zaremba-Niedzwiedzka K."/>
            <person name="Martijn J."/>
            <person name="Lind A.E."/>
            <person name="van Eijk R."/>
            <person name="Schleper C."/>
            <person name="Guy L."/>
            <person name="Ettema T.J."/>
        </authorList>
    </citation>
    <scope>NUCLEOTIDE SEQUENCE</scope>
</reference>
<evidence type="ECO:0000313" key="2">
    <source>
        <dbReference type="EMBL" id="KKL99731.1"/>
    </source>
</evidence>
<accession>A0A0F9H9Q0</accession>
<keyword evidence="1" id="KW-0472">Membrane</keyword>
<keyword evidence="1" id="KW-1133">Transmembrane helix</keyword>
<keyword evidence="1" id="KW-0812">Transmembrane</keyword>
<name>A0A0F9H9Q0_9ZZZZ</name>
<sequence>MTMKASSTLKLYSQKAGYILGILMLIFLVYDRVSGTGAAKAELKH</sequence>